<reference evidence="3 4" key="1">
    <citation type="submission" date="2016-11" db="EMBL/GenBank/DDBJ databases">
        <authorList>
            <person name="Jaros S."/>
            <person name="Januszkiewicz K."/>
            <person name="Wedrychowicz H."/>
        </authorList>
    </citation>
    <scope>NUCLEOTIDE SEQUENCE [LARGE SCALE GENOMIC DNA]</scope>
    <source>
        <strain evidence="3 4">CGMCC 4.2025</strain>
    </source>
</reference>
<dbReference type="Pfam" id="PF17765">
    <property type="entry name" value="MLTR_LBD"/>
    <property type="match status" value="1"/>
</dbReference>
<dbReference type="InterPro" id="IPR041413">
    <property type="entry name" value="MLTR_LBD"/>
</dbReference>
<proteinExistence type="predicted"/>
<evidence type="ECO:0000256" key="1">
    <source>
        <dbReference type="SAM" id="MobiDB-lite"/>
    </source>
</evidence>
<dbReference type="SMART" id="SM00530">
    <property type="entry name" value="HTH_XRE"/>
    <property type="match status" value="1"/>
</dbReference>
<dbReference type="InterPro" id="IPR010982">
    <property type="entry name" value="Lambda_DNA-bd_dom_sf"/>
</dbReference>
<keyword evidence="4" id="KW-1185">Reference proteome</keyword>
<dbReference type="Pfam" id="PF13560">
    <property type="entry name" value="HTH_31"/>
    <property type="match status" value="1"/>
</dbReference>
<dbReference type="OrthoDB" id="4136776at2"/>
<gene>
    <name evidence="3" type="ORF">SAMN05216499_12357</name>
</gene>
<dbReference type="PANTHER" id="PTHR35010:SF2">
    <property type="entry name" value="BLL4672 PROTEIN"/>
    <property type="match status" value="1"/>
</dbReference>
<feature type="region of interest" description="Disordered" evidence="1">
    <location>
        <begin position="21"/>
        <end position="48"/>
    </location>
</feature>
<dbReference type="InterPro" id="IPR001387">
    <property type="entry name" value="Cro/C1-type_HTH"/>
</dbReference>
<dbReference type="GO" id="GO:0003677">
    <property type="term" value="F:DNA binding"/>
    <property type="evidence" value="ECO:0007669"/>
    <property type="project" value="InterPro"/>
</dbReference>
<dbReference type="Proteomes" id="UP000184111">
    <property type="component" value="Unassembled WGS sequence"/>
</dbReference>
<dbReference type="PROSITE" id="PS50943">
    <property type="entry name" value="HTH_CROC1"/>
    <property type="match status" value="1"/>
</dbReference>
<accession>A0A1M7PG98</accession>
<dbReference type="SUPFAM" id="SSF47413">
    <property type="entry name" value="lambda repressor-like DNA-binding domains"/>
    <property type="match status" value="1"/>
</dbReference>
<dbReference type="CDD" id="cd00093">
    <property type="entry name" value="HTH_XRE"/>
    <property type="match status" value="1"/>
</dbReference>
<evidence type="ECO:0000313" key="4">
    <source>
        <dbReference type="Proteomes" id="UP000184111"/>
    </source>
</evidence>
<dbReference type="Gene3D" id="3.30.450.180">
    <property type="match status" value="1"/>
</dbReference>
<dbReference type="RefSeq" id="WP_073501664.1">
    <property type="nucleotide sequence ID" value="NZ_FRBI01000023.1"/>
</dbReference>
<sequence length="273" mass="30497">MAPHHGESPPLIHGFLRQARKHHTGPADRVTPLAAGKRRSGVSQQDVAQDMGVSTRLYQDWESGVRPIPLHRLDSLAQALGLDSARRDELWFIASGGFPPRGPSRPDPEAVTGWTSYLRALPVPSLAVDAGWRIEESNTAWQRLFLSAGEQEPANLLRFVLFTPYARRLCGEWEDGWATSYLRQLRLEAETTRSAELRGIIDEIQDHPELAELWRAVDRSSRITLHNDGQVRIIVPPVGGHPQHVRTLVSSPAHDPRRRMVTFLPTQHGADAA</sequence>
<feature type="domain" description="HTH cro/C1-type" evidence="2">
    <location>
        <begin position="41"/>
        <end position="87"/>
    </location>
</feature>
<organism evidence="3 4">
    <name type="scientific">Actinacidiphila paucisporea</name>
    <dbReference type="NCBI Taxonomy" id="310782"/>
    <lineage>
        <taxon>Bacteria</taxon>
        <taxon>Bacillati</taxon>
        <taxon>Actinomycetota</taxon>
        <taxon>Actinomycetes</taxon>
        <taxon>Kitasatosporales</taxon>
        <taxon>Streptomycetaceae</taxon>
        <taxon>Actinacidiphila</taxon>
    </lineage>
</organism>
<dbReference type="EMBL" id="FRBI01000023">
    <property type="protein sequence ID" value="SHN16029.1"/>
    <property type="molecule type" value="Genomic_DNA"/>
</dbReference>
<name>A0A1M7PG98_9ACTN</name>
<evidence type="ECO:0000313" key="3">
    <source>
        <dbReference type="EMBL" id="SHN16029.1"/>
    </source>
</evidence>
<dbReference type="Gene3D" id="1.10.260.40">
    <property type="entry name" value="lambda repressor-like DNA-binding domains"/>
    <property type="match status" value="1"/>
</dbReference>
<dbReference type="STRING" id="310782.SAMN05216499_12357"/>
<evidence type="ECO:0000259" key="2">
    <source>
        <dbReference type="PROSITE" id="PS50943"/>
    </source>
</evidence>
<protein>
    <submittedName>
        <fullName evidence="3">Helix-turn-helix domain-containing protein</fullName>
    </submittedName>
</protein>
<dbReference type="AlphaFoldDB" id="A0A1M7PG98"/>
<dbReference type="PANTHER" id="PTHR35010">
    <property type="entry name" value="BLL4672 PROTEIN-RELATED"/>
    <property type="match status" value="1"/>
</dbReference>